<name>A0A4Q4KKZ5_9FLAO</name>
<evidence type="ECO:0000313" key="2">
    <source>
        <dbReference type="Proteomes" id="UP000293952"/>
    </source>
</evidence>
<sequence>MNSYKYLTEKELKMLRKIAKKSHSCFVVCDFDYETPKALKNFDQAKEDEKKKYFHFYCGRRTEPIE</sequence>
<protein>
    <submittedName>
        <fullName evidence="1">Uncharacterized protein</fullName>
    </submittedName>
</protein>
<dbReference type="RefSeq" id="WP_130094040.1">
    <property type="nucleotide sequence ID" value="NZ_SETE01000004.1"/>
</dbReference>
<dbReference type="Proteomes" id="UP000293952">
    <property type="component" value="Unassembled WGS sequence"/>
</dbReference>
<dbReference type="OrthoDB" id="9845658at2"/>
<organism evidence="1 2">
    <name type="scientific">Brumimicrobium glaciale</name>
    <dbReference type="NCBI Taxonomy" id="200475"/>
    <lineage>
        <taxon>Bacteria</taxon>
        <taxon>Pseudomonadati</taxon>
        <taxon>Bacteroidota</taxon>
        <taxon>Flavobacteriia</taxon>
        <taxon>Flavobacteriales</taxon>
        <taxon>Crocinitomicaceae</taxon>
        <taxon>Brumimicrobium</taxon>
    </lineage>
</organism>
<gene>
    <name evidence="1" type="ORF">ERX46_11630</name>
</gene>
<reference evidence="1 2" key="1">
    <citation type="submission" date="2019-02" db="EMBL/GenBank/DDBJ databases">
        <title>Genome sequence of the sea-ice species Brumimicrobium glaciale.</title>
        <authorList>
            <person name="Bowman J.P."/>
        </authorList>
    </citation>
    <scope>NUCLEOTIDE SEQUENCE [LARGE SCALE GENOMIC DNA]</scope>
    <source>
        <strain evidence="1 2">IC156</strain>
    </source>
</reference>
<evidence type="ECO:0000313" key="1">
    <source>
        <dbReference type="EMBL" id="RYM33580.1"/>
    </source>
</evidence>
<keyword evidence="2" id="KW-1185">Reference proteome</keyword>
<dbReference type="AlphaFoldDB" id="A0A4Q4KKZ5"/>
<proteinExistence type="predicted"/>
<comment type="caution">
    <text evidence="1">The sequence shown here is derived from an EMBL/GenBank/DDBJ whole genome shotgun (WGS) entry which is preliminary data.</text>
</comment>
<dbReference type="EMBL" id="SETE01000004">
    <property type="protein sequence ID" value="RYM33580.1"/>
    <property type="molecule type" value="Genomic_DNA"/>
</dbReference>
<accession>A0A4Q4KKZ5</accession>